<evidence type="ECO:0000256" key="5">
    <source>
        <dbReference type="ARBA" id="ARBA00023277"/>
    </source>
</evidence>
<sequence length="663" mass="74248">MSHNDHFLFPKVQSSVLSDPSLFFSRNLLSSPLPTNSFFQNFTLKNGDYPEYIHPYLIKSAHSSISISYPSFFHNPPSIYQKFVRDLTIFATDKTTSASDKSHVITSYSDLSLTLDIPSSHLRFFLVRGSPFLTCSVTRKTRISISTVHAIRSFSSNSSLTKHTIKLNNGQTWIIYASSSVSLNHSVSLITSGGFSGILRIVGLSDSDPTCESIVDQFSYCYPTSGVAVLTKSSCVEYKWEKKGWGDLLMLAHPLHLDIICKDYCNVKILENFKYKSIDGDLVGIVGDCWMLKPHQVSVTWHSIKWVDEKSYAEIVTALAKDVDALDSSAIMTKSSYFYGKLIARAARLALIAEEVCFLVVLPAIRKFLKDTIEPWLDGTFNGNGFLYESKWGGIVTKQGSTDSEAGIGFGVYNDHNCHIGYFLYGIAVLTKIDSAWGKRYKPQAYSLVADFMNLDSLSNSNYPRVRYFDFYKLHSWAGGLTEFADGRYQQSASEAVNAYYSAALMGLAYADTHLVATGSTLAALEIQAAKKWWHVKEGDNLYGEEFTRENRVVSVLWANKRDSGLLFASPVCRECRLGIQLLPISPISEVLFSDIEYTRQLVNWTLPALGREGVGDGWKGFVYALEAIYDRESALKKIRKLSGHDNGNSLTNLLWWVHSRGY</sequence>
<evidence type="ECO:0000256" key="8">
    <source>
        <dbReference type="ARBA" id="ARBA00023326"/>
    </source>
</evidence>
<dbReference type="PROSITE" id="PS52008">
    <property type="entry name" value="GH81"/>
    <property type="match status" value="1"/>
</dbReference>
<dbReference type="InterPro" id="IPR005200">
    <property type="entry name" value="Endo-beta-glucanase"/>
</dbReference>
<dbReference type="Pfam" id="PF17652">
    <property type="entry name" value="Glyco_hydro81C"/>
    <property type="match status" value="1"/>
</dbReference>
<accession>A0A9D3VK01</accession>
<evidence type="ECO:0000256" key="7">
    <source>
        <dbReference type="ARBA" id="ARBA00023316"/>
    </source>
</evidence>
<reference evidence="11 12" key="1">
    <citation type="journal article" date="2021" name="Plant Biotechnol. J.">
        <title>Multi-omics assisted identification of the key and species-specific regulatory components of drought-tolerant mechanisms in Gossypium stocksii.</title>
        <authorList>
            <person name="Yu D."/>
            <person name="Ke L."/>
            <person name="Zhang D."/>
            <person name="Wu Y."/>
            <person name="Sun Y."/>
            <person name="Mei J."/>
            <person name="Sun J."/>
            <person name="Sun Y."/>
        </authorList>
    </citation>
    <scope>NUCLEOTIDE SEQUENCE [LARGE SCALE GENOMIC DNA]</scope>
    <source>
        <strain evidence="12">cv. E1</strain>
        <tissue evidence="11">Leaf</tissue>
    </source>
</reference>
<dbReference type="GO" id="GO:0071555">
    <property type="term" value="P:cell wall organization"/>
    <property type="evidence" value="ECO:0007669"/>
    <property type="project" value="UniProtKB-KW"/>
</dbReference>
<comment type="caution">
    <text evidence="11">The sequence shown here is derived from an EMBL/GenBank/DDBJ whole genome shotgun (WGS) entry which is preliminary data.</text>
</comment>
<evidence type="ECO:0000313" key="12">
    <source>
        <dbReference type="Proteomes" id="UP000828251"/>
    </source>
</evidence>
<evidence type="ECO:0000256" key="3">
    <source>
        <dbReference type="ARBA" id="ARBA00012780"/>
    </source>
</evidence>
<keyword evidence="4" id="KW-0378">Hydrolase</keyword>
<keyword evidence="6" id="KW-0326">Glycosidase</keyword>
<dbReference type="GO" id="GO:0000272">
    <property type="term" value="P:polysaccharide catabolic process"/>
    <property type="evidence" value="ECO:0007669"/>
    <property type="project" value="UniProtKB-KW"/>
</dbReference>
<dbReference type="InterPro" id="IPR040451">
    <property type="entry name" value="GH81_N"/>
</dbReference>
<gene>
    <name evidence="11" type="ORF">J1N35_024184</name>
</gene>
<feature type="domain" description="Glycosyl hydrolase family 81 C-terminal" evidence="10">
    <location>
        <begin position="308"/>
        <end position="657"/>
    </location>
</feature>
<dbReference type="AlphaFoldDB" id="A0A9D3VK01"/>
<evidence type="ECO:0000256" key="6">
    <source>
        <dbReference type="ARBA" id="ARBA00023295"/>
    </source>
</evidence>
<dbReference type="PANTHER" id="PTHR31983:SF0">
    <property type="entry name" value="GLUCAN ENDO-1,3-BETA-D-GLUCOSIDASE 2"/>
    <property type="match status" value="1"/>
</dbReference>
<keyword evidence="5" id="KW-0119">Carbohydrate metabolism</keyword>
<proteinExistence type="inferred from homology"/>
<organism evidence="11 12">
    <name type="scientific">Gossypium stocksii</name>
    <dbReference type="NCBI Taxonomy" id="47602"/>
    <lineage>
        <taxon>Eukaryota</taxon>
        <taxon>Viridiplantae</taxon>
        <taxon>Streptophyta</taxon>
        <taxon>Embryophyta</taxon>
        <taxon>Tracheophyta</taxon>
        <taxon>Spermatophyta</taxon>
        <taxon>Magnoliopsida</taxon>
        <taxon>eudicotyledons</taxon>
        <taxon>Gunneridae</taxon>
        <taxon>Pentapetalae</taxon>
        <taxon>rosids</taxon>
        <taxon>malvids</taxon>
        <taxon>Malvales</taxon>
        <taxon>Malvaceae</taxon>
        <taxon>Malvoideae</taxon>
        <taxon>Gossypium</taxon>
    </lineage>
</organism>
<keyword evidence="7" id="KW-0961">Cell wall biogenesis/degradation</keyword>
<evidence type="ECO:0000256" key="4">
    <source>
        <dbReference type="ARBA" id="ARBA00022801"/>
    </source>
</evidence>
<evidence type="ECO:0000259" key="9">
    <source>
        <dbReference type="Pfam" id="PF03639"/>
    </source>
</evidence>
<name>A0A9D3VK01_9ROSI</name>
<dbReference type="Pfam" id="PF03639">
    <property type="entry name" value="Glyco_hydro_81"/>
    <property type="match status" value="1"/>
</dbReference>
<dbReference type="EMBL" id="JAIQCV010000007">
    <property type="protein sequence ID" value="KAH1084423.1"/>
    <property type="molecule type" value="Genomic_DNA"/>
</dbReference>
<dbReference type="GO" id="GO:0042973">
    <property type="term" value="F:glucan endo-1,3-beta-D-glucosidase activity"/>
    <property type="evidence" value="ECO:0007669"/>
    <property type="project" value="UniProtKB-EC"/>
</dbReference>
<dbReference type="Gene3D" id="2.70.98.30">
    <property type="entry name" value="Golgi alpha-mannosidase II, domain 4"/>
    <property type="match status" value="1"/>
</dbReference>
<dbReference type="GO" id="GO:0052861">
    <property type="term" value="F:endo-1,3(4)-beta-glucanase activity"/>
    <property type="evidence" value="ECO:0007669"/>
    <property type="project" value="InterPro"/>
</dbReference>
<comment type="catalytic activity">
    <reaction evidence="1">
        <text>Hydrolysis of (1-&gt;3)-beta-D-glucosidic linkages in (1-&gt;3)-beta-D-glucans.</text>
        <dbReference type="EC" id="3.2.1.39"/>
    </reaction>
</comment>
<dbReference type="Proteomes" id="UP000828251">
    <property type="component" value="Unassembled WGS sequence"/>
</dbReference>
<keyword evidence="12" id="KW-1185">Reference proteome</keyword>
<dbReference type="OrthoDB" id="4473401at2759"/>
<dbReference type="InterPro" id="IPR040720">
    <property type="entry name" value="GH81_C"/>
</dbReference>
<evidence type="ECO:0000259" key="10">
    <source>
        <dbReference type="Pfam" id="PF17652"/>
    </source>
</evidence>
<dbReference type="EC" id="3.2.1.39" evidence="3"/>
<comment type="similarity">
    <text evidence="2">Belongs to the glycosyl hydrolase 81 family.</text>
</comment>
<evidence type="ECO:0000256" key="1">
    <source>
        <dbReference type="ARBA" id="ARBA00000382"/>
    </source>
</evidence>
<feature type="domain" description="Glycosyl hydrolase family 81 N-terminal" evidence="9">
    <location>
        <begin position="30"/>
        <end position="300"/>
    </location>
</feature>
<evidence type="ECO:0000313" key="11">
    <source>
        <dbReference type="EMBL" id="KAH1084423.1"/>
    </source>
</evidence>
<keyword evidence="8" id="KW-0624">Polysaccharide degradation</keyword>
<protein>
    <recommendedName>
        <fullName evidence="3">glucan endo-1,3-beta-D-glucosidase</fullName>
        <ecNumber evidence="3">3.2.1.39</ecNumber>
    </recommendedName>
</protein>
<evidence type="ECO:0000256" key="2">
    <source>
        <dbReference type="ARBA" id="ARBA00010730"/>
    </source>
</evidence>
<dbReference type="PANTHER" id="PTHR31983">
    <property type="entry name" value="ENDO-1,3(4)-BETA-GLUCANASE 1"/>
    <property type="match status" value="1"/>
</dbReference>